<dbReference type="Proteomes" id="UP000288859">
    <property type="component" value="Unassembled WGS sequence"/>
</dbReference>
<organism evidence="2 3">
    <name type="scientific">Exophiala mesophila</name>
    <name type="common">Black yeast-like fungus</name>
    <dbReference type="NCBI Taxonomy" id="212818"/>
    <lineage>
        <taxon>Eukaryota</taxon>
        <taxon>Fungi</taxon>
        <taxon>Dikarya</taxon>
        <taxon>Ascomycota</taxon>
        <taxon>Pezizomycotina</taxon>
        <taxon>Eurotiomycetes</taxon>
        <taxon>Chaetothyriomycetidae</taxon>
        <taxon>Chaetothyriales</taxon>
        <taxon>Herpotrichiellaceae</taxon>
        <taxon>Exophiala</taxon>
    </lineage>
</organism>
<name>A0A438NDM7_EXOME</name>
<dbReference type="OrthoDB" id="10328701at2759"/>
<comment type="caution">
    <text evidence="2">The sequence shown here is derived from an EMBL/GenBank/DDBJ whole genome shotgun (WGS) entry which is preliminary data.</text>
</comment>
<dbReference type="AlphaFoldDB" id="A0A438NDM7"/>
<feature type="region of interest" description="Disordered" evidence="1">
    <location>
        <begin position="72"/>
        <end position="94"/>
    </location>
</feature>
<evidence type="ECO:0000313" key="3">
    <source>
        <dbReference type="Proteomes" id="UP000288859"/>
    </source>
</evidence>
<dbReference type="EMBL" id="NAJM01000007">
    <property type="protein sequence ID" value="RVX73739.1"/>
    <property type="molecule type" value="Genomic_DNA"/>
</dbReference>
<sequence>MPSSQNLANVRPNGGHERETVLIYCFRCGHEEAVHQIEQNLVYYDVVKRVRVEVAINDRDCEQCQSQAQTLNQSQSQIGEEQTQQQQQSEYDPEHDPELLIQPMNEANEANEANEPRQNTHALGFPELENLEHQDWLASETTESLQTFNDQMNALERDGEHDDQHPDYEDPASYEIMEGMELDENLFDPEHMDVFDGDEHGTFDAEAGDEFIRKGYEDDFGAWVDYDTWTGNVPENSHRP</sequence>
<dbReference type="VEuPathDB" id="FungiDB:PV10_06285"/>
<evidence type="ECO:0000313" key="2">
    <source>
        <dbReference type="EMBL" id="RVX73739.1"/>
    </source>
</evidence>
<reference evidence="2 3" key="1">
    <citation type="submission" date="2017-03" db="EMBL/GenBank/DDBJ databases">
        <title>Genomes of endolithic fungi from Antarctica.</title>
        <authorList>
            <person name="Coleine C."/>
            <person name="Masonjones S."/>
            <person name="Stajich J.E."/>
        </authorList>
    </citation>
    <scope>NUCLEOTIDE SEQUENCE [LARGE SCALE GENOMIC DNA]</scope>
    <source>
        <strain evidence="2 3">CCFEE 6314</strain>
    </source>
</reference>
<gene>
    <name evidence="2" type="ORF">B0A52_02629</name>
</gene>
<evidence type="ECO:0000256" key="1">
    <source>
        <dbReference type="SAM" id="MobiDB-lite"/>
    </source>
</evidence>
<accession>A0A438NDM7</accession>
<protein>
    <submittedName>
        <fullName evidence="2">Uncharacterized protein</fullName>
    </submittedName>
</protein>
<proteinExistence type="predicted"/>
<feature type="compositionally biased region" description="Low complexity" evidence="1">
    <location>
        <begin position="73"/>
        <end position="90"/>
    </location>
</feature>